<comment type="cofactor">
    <cofactor evidence="1">
        <name>Mg(2+)</name>
        <dbReference type="ChEBI" id="CHEBI:18420"/>
    </cofactor>
</comment>
<dbReference type="InterPro" id="IPR001245">
    <property type="entry name" value="Ser-Thr/Tyr_kinase_cat_dom"/>
</dbReference>
<evidence type="ECO:0000256" key="6">
    <source>
        <dbReference type="ARBA" id="ARBA00022679"/>
    </source>
</evidence>
<dbReference type="Proteomes" id="UP000271974">
    <property type="component" value="Unassembled WGS sequence"/>
</dbReference>
<dbReference type="CDD" id="cd09539">
    <property type="entry name" value="SAM_TNK-like"/>
    <property type="match status" value="1"/>
</dbReference>
<proteinExistence type="inferred from homology"/>
<feature type="region of interest" description="Disordered" evidence="17">
    <location>
        <begin position="1017"/>
        <end position="1103"/>
    </location>
</feature>
<feature type="binding site" evidence="16">
    <location>
        <position position="158"/>
    </location>
    <ligand>
        <name>ATP</name>
        <dbReference type="ChEBI" id="CHEBI:30616"/>
    </ligand>
</feature>
<dbReference type="PROSITE" id="PS00107">
    <property type="entry name" value="PROTEIN_KINASE_ATP"/>
    <property type="match status" value="1"/>
</dbReference>
<dbReference type="InterPro" id="IPR017441">
    <property type="entry name" value="Protein_kinase_ATP_BS"/>
</dbReference>
<evidence type="ECO:0000313" key="19">
    <source>
        <dbReference type="EMBL" id="RUS86931.1"/>
    </source>
</evidence>
<dbReference type="Gene3D" id="3.30.200.20">
    <property type="entry name" value="Phosphorylase Kinase, domain 1"/>
    <property type="match status" value="1"/>
</dbReference>
<feature type="compositionally biased region" description="Low complexity" evidence="17">
    <location>
        <begin position="499"/>
        <end position="516"/>
    </location>
</feature>
<evidence type="ECO:0000256" key="12">
    <source>
        <dbReference type="ARBA" id="ARBA00023137"/>
    </source>
</evidence>
<dbReference type="InterPro" id="IPR049587">
    <property type="entry name" value="TNK-like_SAM"/>
</dbReference>
<evidence type="ECO:0000313" key="20">
    <source>
        <dbReference type="Proteomes" id="UP000271974"/>
    </source>
</evidence>
<dbReference type="EMBL" id="RQTK01000124">
    <property type="protein sequence ID" value="RUS86931.1"/>
    <property type="molecule type" value="Genomic_DNA"/>
</dbReference>
<evidence type="ECO:0000256" key="7">
    <source>
        <dbReference type="ARBA" id="ARBA00022723"/>
    </source>
</evidence>
<dbReference type="OrthoDB" id="635774at2759"/>
<dbReference type="Gene3D" id="1.10.510.10">
    <property type="entry name" value="Transferase(Phosphotransferase) domain 1"/>
    <property type="match status" value="1"/>
</dbReference>
<dbReference type="SMART" id="SM00219">
    <property type="entry name" value="TyrKc"/>
    <property type="match status" value="1"/>
</dbReference>
<feature type="compositionally biased region" description="Polar residues" evidence="17">
    <location>
        <begin position="1042"/>
        <end position="1052"/>
    </location>
</feature>
<keyword evidence="7" id="KW-0479">Metal-binding</keyword>
<feature type="compositionally biased region" description="Low complexity" evidence="17">
    <location>
        <begin position="89"/>
        <end position="103"/>
    </location>
</feature>
<evidence type="ECO:0000256" key="4">
    <source>
        <dbReference type="ARBA" id="ARBA00022490"/>
    </source>
</evidence>
<evidence type="ECO:0000256" key="5">
    <source>
        <dbReference type="ARBA" id="ARBA00022527"/>
    </source>
</evidence>
<dbReference type="PANTHER" id="PTHR24418">
    <property type="entry name" value="TYROSINE-PROTEIN KINASE"/>
    <property type="match status" value="1"/>
</dbReference>
<feature type="region of interest" description="Disordered" evidence="17">
    <location>
        <begin position="935"/>
        <end position="962"/>
    </location>
</feature>
<evidence type="ECO:0000256" key="13">
    <source>
        <dbReference type="ARBA" id="ARBA00023329"/>
    </source>
</evidence>
<dbReference type="InterPro" id="IPR020635">
    <property type="entry name" value="Tyr_kinase_cat_dom"/>
</dbReference>
<keyword evidence="13" id="KW-0968">Cytoplasmic vesicle</keyword>
<name>A0A3S0ZUE1_ELYCH</name>
<evidence type="ECO:0000256" key="17">
    <source>
        <dbReference type="SAM" id="MobiDB-lite"/>
    </source>
</evidence>
<evidence type="ECO:0000256" key="16">
    <source>
        <dbReference type="PROSITE-ProRule" id="PRU10141"/>
    </source>
</evidence>
<keyword evidence="10 16" id="KW-0067">ATP-binding</keyword>
<dbReference type="GO" id="GO:0005524">
    <property type="term" value="F:ATP binding"/>
    <property type="evidence" value="ECO:0007669"/>
    <property type="project" value="UniProtKB-UniRule"/>
</dbReference>
<dbReference type="Pfam" id="PF22931">
    <property type="entry name" value="SAM_TNK"/>
    <property type="match status" value="1"/>
</dbReference>
<evidence type="ECO:0000256" key="3">
    <source>
        <dbReference type="ARBA" id="ARBA00022443"/>
    </source>
</evidence>
<accession>A0A3S0ZUE1</accession>
<keyword evidence="8 16" id="KW-0547">Nucleotide-binding</keyword>
<evidence type="ECO:0000256" key="1">
    <source>
        <dbReference type="ARBA" id="ARBA00001946"/>
    </source>
</evidence>
<keyword evidence="12" id="KW-0829">Tyrosine-protein kinase</keyword>
<dbReference type="FunFam" id="1.10.510.10:FF:000080">
    <property type="entry name" value="Putative activated CDC42 kinase 1"/>
    <property type="match status" value="1"/>
</dbReference>
<gene>
    <name evidence="19" type="ORF">EGW08_005336</name>
</gene>
<dbReference type="AlphaFoldDB" id="A0A3S0ZUE1"/>
<evidence type="ECO:0000256" key="10">
    <source>
        <dbReference type="ARBA" id="ARBA00022840"/>
    </source>
</evidence>
<feature type="compositionally biased region" description="Polar residues" evidence="17">
    <location>
        <begin position="1077"/>
        <end position="1098"/>
    </location>
</feature>
<dbReference type="GO" id="GO:0004674">
    <property type="term" value="F:protein serine/threonine kinase activity"/>
    <property type="evidence" value="ECO:0007669"/>
    <property type="project" value="UniProtKB-KW"/>
</dbReference>
<organism evidence="19 20">
    <name type="scientific">Elysia chlorotica</name>
    <name type="common">Eastern emerald elysia</name>
    <name type="synonym">Sea slug</name>
    <dbReference type="NCBI Taxonomy" id="188477"/>
    <lineage>
        <taxon>Eukaryota</taxon>
        <taxon>Metazoa</taxon>
        <taxon>Spiralia</taxon>
        <taxon>Lophotrochozoa</taxon>
        <taxon>Mollusca</taxon>
        <taxon>Gastropoda</taxon>
        <taxon>Heterobranchia</taxon>
        <taxon>Euthyneura</taxon>
        <taxon>Panpulmonata</taxon>
        <taxon>Sacoglossa</taxon>
        <taxon>Placobranchoidea</taxon>
        <taxon>Plakobranchidae</taxon>
        <taxon>Elysia</taxon>
    </lineage>
</organism>
<feature type="region of interest" description="Disordered" evidence="17">
    <location>
        <begin position="464"/>
        <end position="519"/>
    </location>
</feature>
<dbReference type="InterPro" id="IPR008266">
    <property type="entry name" value="Tyr_kinase_AS"/>
</dbReference>
<dbReference type="PROSITE" id="PS50011">
    <property type="entry name" value="PROTEIN_KINASE_DOM"/>
    <property type="match status" value="1"/>
</dbReference>
<keyword evidence="11" id="KW-0460">Magnesium</keyword>
<feature type="compositionally biased region" description="Low complexity" evidence="17">
    <location>
        <begin position="1058"/>
        <end position="1076"/>
    </location>
</feature>
<sequence>MEEPGGSEWLFDFLHGIQLNQFYIKLRDDLQVTRLIHFDYVKSEDLEKIGMGKPAIRRLMDAVKKQKSLGKKGLFDRILPGTKVGGVEKASASSSASKKGSSSTAHPSSPEQLEMSLTCLIDKKNIHVYDKLGNGSFGVVRRGEWITPHGRKVEVAVKILRKDALSQAGAFEDFVKEVNAMHTLRHKNLIHLYGVILSAPLMMVTELASLGSLLDRLHKAQQAVLLSTLVDYAIQISVGMGFLESRRFIHRDLACRNVLLKSDFLVKIGDFGLMRALPTQTDHYIMAEQKKVPFAWCAPESLKSRQFSHASDAWMFGVTLWEMFTYGQEPWLGLNGSQILSKIDMDKERLPQPQHCPPDIYHLMLQCWAHKPSDRPSFSALKDLLSELIPENVKAIQDFNEEGKLALTEGDLITVIDGRVYLRNPMDPPDLEDQEESGGITRQFRNKMASVSSQYNYNKLRNEKDKAQHHRQQNRASDPAQGTETEKKSVPSRPPPPRQSSKSKSSVTQSNSSSIKDAPLIDLSTDVSNVKISNTGDVIQSQQSLLPSGMDIFDSLNAPSSSYSSVSQYCNLGNSVLPRPIFGDIDPDPDPFTVRTHVAAAIAAPLLQSLSLKNRNEVSSEIPRVQDAVGRLGTAPSQAMSTGYFGSQADSLLMSGASVDGAGQRHGSARSLSPPASTPMHKLSLNQASLGSDLFNSHSQTTGIPVSLAIRTPGNSMPQSTPTNPFKEPSEPSKTGPKPSDKKNEHAFDWLEEALRGKLTTPQKELHNTLDKFSAINTDEGASSTKSANSIANQVPNEKNVNMSSKIQNTQTYMASHPMYDEVPNEEGYARTEFMTTQGQSQAASMWQVPPSSQSLSQAGFSNKYQVCNQSVPCPGDPSSTGAMYERYAFSSNYSDVAWGSEFNDDDYLEEYGDRNEVIDVTGYNFDSSLSNTNIEGLERAPPIPPRTYHDEESRPKTRPSHTHILPMVQHGEQRSHTHYFCLPSVNTPSHYSNFAGAGALQAGKMTAAVKPYTADQLQARCQGEPSSSSSEDYENSERDGTSQSSSYSQEFGRTLWSGRSSTSSSSPRSQRGDSGQFVSRMSAPQDSRVSSHGSSALQPKLDNPPADLIGRVLSEVIGVTEEECRAVLFLARWDVVVAVKYLKVEQLFRLGVASRATCRELLDRLDWNLELAASVLADRARDSTQCESAV</sequence>
<comment type="catalytic activity">
    <reaction evidence="14">
        <text>L-threonyl-[protein] + ATP = O-phospho-L-threonyl-[protein] + ADP + H(+)</text>
        <dbReference type="Rhea" id="RHEA:46608"/>
        <dbReference type="Rhea" id="RHEA-COMP:11060"/>
        <dbReference type="Rhea" id="RHEA-COMP:11605"/>
        <dbReference type="ChEBI" id="CHEBI:15378"/>
        <dbReference type="ChEBI" id="CHEBI:30013"/>
        <dbReference type="ChEBI" id="CHEBI:30616"/>
        <dbReference type="ChEBI" id="CHEBI:61977"/>
        <dbReference type="ChEBI" id="CHEBI:456216"/>
        <dbReference type="EC" id="2.7.11.1"/>
    </reaction>
</comment>
<dbReference type="GO" id="GO:0046872">
    <property type="term" value="F:metal ion binding"/>
    <property type="evidence" value="ECO:0007669"/>
    <property type="project" value="UniProtKB-KW"/>
</dbReference>
<feature type="region of interest" description="Disordered" evidence="17">
    <location>
        <begin position="658"/>
        <end position="682"/>
    </location>
</feature>
<comment type="caution">
    <text evidence="19">The sequence shown here is derived from an EMBL/GenBank/DDBJ whole genome shotgun (WGS) entry which is preliminary data.</text>
</comment>
<dbReference type="InterPro" id="IPR055175">
    <property type="entry name" value="ACK/TNK-like_SAM"/>
</dbReference>
<keyword evidence="3" id="KW-0728">SH3 domain</keyword>
<keyword evidence="6" id="KW-0808">Transferase</keyword>
<dbReference type="CDD" id="cd05040">
    <property type="entry name" value="PTKc_Ack_like"/>
    <property type="match status" value="1"/>
</dbReference>
<protein>
    <recommendedName>
        <fullName evidence="18">Protein kinase domain-containing protein</fullName>
    </recommendedName>
</protein>
<dbReference type="InterPro" id="IPR000719">
    <property type="entry name" value="Prot_kinase_dom"/>
</dbReference>
<dbReference type="GO" id="GO:0004713">
    <property type="term" value="F:protein tyrosine kinase activity"/>
    <property type="evidence" value="ECO:0007669"/>
    <property type="project" value="UniProtKB-KW"/>
</dbReference>
<keyword evidence="9" id="KW-0418">Kinase</keyword>
<evidence type="ECO:0000259" key="18">
    <source>
        <dbReference type="PROSITE" id="PS50011"/>
    </source>
</evidence>
<evidence type="ECO:0000256" key="15">
    <source>
        <dbReference type="ARBA" id="ARBA00060742"/>
    </source>
</evidence>
<feature type="compositionally biased region" description="Polar residues" evidence="17">
    <location>
        <begin position="713"/>
        <end position="724"/>
    </location>
</feature>
<dbReference type="PRINTS" id="PR00109">
    <property type="entry name" value="TYRKINASE"/>
</dbReference>
<feature type="region of interest" description="Disordered" evidence="17">
    <location>
        <begin position="89"/>
        <end position="111"/>
    </location>
</feature>
<feature type="domain" description="Protein kinase" evidence="18">
    <location>
        <begin position="126"/>
        <end position="389"/>
    </location>
</feature>
<evidence type="ECO:0000256" key="11">
    <source>
        <dbReference type="ARBA" id="ARBA00022842"/>
    </source>
</evidence>
<comment type="subcellular location">
    <subcellularLocation>
        <location evidence="2">Cytoplasmic vesicle</location>
        <location evidence="2">Clathrin-coated vesicle</location>
    </subcellularLocation>
</comment>
<dbReference type="Pfam" id="PF07714">
    <property type="entry name" value="PK_Tyr_Ser-Thr"/>
    <property type="match status" value="1"/>
</dbReference>
<dbReference type="FunFam" id="3.30.200.20:FF:000107">
    <property type="entry name" value="Putative activated CDC42 kinase 1"/>
    <property type="match status" value="1"/>
</dbReference>
<dbReference type="InterPro" id="IPR011009">
    <property type="entry name" value="Kinase-like_dom_sf"/>
</dbReference>
<feature type="compositionally biased region" description="Polar residues" evidence="17">
    <location>
        <begin position="474"/>
        <end position="483"/>
    </location>
</feature>
<dbReference type="GO" id="GO:0030136">
    <property type="term" value="C:clathrin-coated vesicle"/>
    <property type="evidence" value="ECO:0007669"/>
    <property type="project" value="UniProtKB-SubCell"/>
</dbReference>
<evidence type="ECO:0000256" key="2">
    <source>
        <dbReference type="ARBA" id="ARBA00004132"/>
    </source>
</evidence>
<dbReference type="SUPFAM" id="SSF56112">
    <property type="entry name" value="Protein kinase-like (PK-like)"/>
    <property type="match status" value="1"/>
</dbReference>
<feature type="region of interest" description="Disordered" evidence="17">
    <location>
        <begin position="708"/>
        <end position="744"/>
    </location>
</feature>
<comment type="similarity">
    <text evidence="15">Belongs to the protein kinase superfamily. Tyr protein kinase family.</text>
</comment>
<keyword evidence="5" id="KW-0723">Serine/threonine-protein kinase</keyword>
<dbReference type="InterPro" id="IPR050198">
    <property type="entry name" value="Non-receptor_tyrosine_kinases"/>
</dbReference>
<dbReference type="CDD" id="cd14328">
    <property type="entry name" value="UBA_TNK1"/>
    <property type="match status" value="1"/>
</dbReference>
<keyword evidence="4" id="KW-0963">Cytoplasm</keyword>
<evidence type="ECO:0000256" key="8">
    <source>
        <dbReference type="ARBA" id="ARBA00022741"/>
    </source>
</evidence>
<dbReference type="PROSITE" id="PS00109">
    <property type="entry name" value="PROTEIN_KINASE_TYR"/>
    <property type="match status" value="1"/>
</dbReference>
<evidence type="ECO:0000256" key="14">
    <source>
        <dbReference type="ARBA" id="ARBA00047899"/>
    </source>
</evidence>
<keyword evidence="20" id="KW-1185">Reference proteome</keyword>
<evidence type="ECO:0000256" key="9">
    <source>
        <dbReference type="ARBA" id="ARBA00022777"/>
    </source>
</evidence>
<dbReference type="STRING" id="188477.A0A3S0ZUE1"/>
<reference evidence="19 20" key="1">
    <citation type="submission" date="2019-01" db="EMBL/GenBank/DDBJ databases">
        <title>A draft genome assembly of the solar-powered sea slug Elysia chlorotica.</title>
        <authorList>
            <person name="Cai H."/>
            <person name="Li Q."/>
            <person name="Fang X."/>
            <person name="Li J."/>
            <person name="Curtis N.E."/>
            <person name="Altenburger A."/>
            <person name="Shibata T."/>
            <person name="Feng M."/>
            <person name="Maeda T."/>
            <person name="Schwartz J.A."/>
            <person name="Shigenobu S."/>
            <person name="Lundholm N."/>
            <person name="Nishiyama T."/>
            <person name="Yang H."/>
            <person name="Hasebe M."/>
            <person name="Li S."/>
            <person name="Pierce S.K."/>
            <person name="Wang J."/>
        </authorList>
    </citation>
    <scope>NUCLEOTIDE SEQUENCE [LARGE SCALE GENOMIC DNA]</scope>
    <source>
        <strain evidence="19">EC2010</strain>
        <tissue evidence="19">Whole organism of an adult</tissue>
    </source>
</reference>